<evidence type="ECO:0000313" key="2">
    <source>
        <dbReference type="EMBL" id="PJE64670.1"/>
    </source>
</evidence>
<proteinExistence type="predicted"/>
<organism evidence="2 3">
    <name type="scientific">Candidatus Ryanbacteria bacterium CG10_big_fil_rev_8_21_14_0_10_43_42</name>
    <dbReference type="NCBI Taxonomy" id="1974864"/>
    <lineage>
        <taxon>Bacteria</taxon>
        <taxon>Candidatus Ryaniibacteriota</taxon>
    </lineage>
</organism>
<dbReference type="Proteomes" id="UP000229098">
    <property type="component" value="Unassembled WGS sequence"/>
</dbReference>
<feature type="compositionally biased region" description="Basic and acidic residues" evidence="1">
    <location>
        <begin position="83"/>
        <end position="103"/>
    </location>
</feature>
<accession>A0A2M8KXL9</accession>
<reference evidence="3" key="1">
    <citation type="submission" date="2017-09" db="EMBL/GenBank/DDBJ databases">
        <title>Depth-based differentiation of microbial function through sediment-hosted aquifers and enrichment of novel symbionts in the deep terrestrial subsurface.</title>
        <authorList>
            <person name="Probst A.J."/>
            <person name="Ladd B."/>
            <person name="Jarett J.K."/>
            <person name="Geller-Mcgrath D.E."/>
            <person name="Sieber C.M.K."/>
            <person name="Emerson J.B."/>
            <person name="Anantharaman K."/>
            <person name="Thomas B.C."/>
            <person name="Malmstrom R."/>
            <person name="Stieglmeier M."/>
            <person name="Klingl A."/>
            <person name="Woyke T."/>
            <person name="Ryan C.M."/>
            <person name="Banfield J.F."/>
        </authorList>
    </citation>
    <scope>NUCLEOTIDE SEQUENCE [LARGE SCALE GENOMIC DNA]</scope>
</reference>
<evidence type="ECO:0000313" key="3">
    <source>
        <dbReference type="Proteomes" id="UP000229098"/>
    </source>
</evidence>
<comment type="caution">
    <text evidence="2">The sequence shown here is derived from an EMBL/GenBank/DDBJ whole genome shotgun (WGS) entry which is preliminary data.</text>
</comment>
<dbReference type="AlphaFoldDB" id="A0A2M8KXL9"/>
<protein>
    <submittedName>
        <fullName evidence="2">Uncharacterized protein</fullName>
    </submittedName>
</protein>
<sequence>MALTDLPKKSPTPSSGFCEEDAVFFDKNKIISGADFYARVDADGIPPTEGMSVEDSFAYRRGMEDAVFREICQELVANTETEPSVKEYASRRLSETHPFDEKD</sequence>
<gene>
    <name evidence="2" type="ORF">COU90_01270</name>
</gene>
<evidence type="ECO:0000256" key="1">
    <source>
        <dbReference type="SAM" id="MobiDB-lite"/>
    </source>
</evidence>
<name>A0A2M8KXL9_9BACT</name>
<dbReference type="EMBL" id="PFEF01000004">
    <property type="protein sequence ID" value="PJE64670.1"/>
    <property type="molecule type" value="Genomic_DNA"/>
</dbReference>
<feature type="region of interest" description="Disordered" evidence="1">
    <location>
        <begin position="82"/>
        <end position="103"/>
    </location>
</feature>